<organism evidence="6 7">
    <name type="scientific">Starmerella bacillaris</name>
    <name type="common">Yeast</name>
    <name type="synonym">Candida zemplinina</name>
    <dbReference type="NCBI Taxonomy" id="1247836"/>
    <lineage>
        <taxon>Eukaryota</taxon>
        <taxon>Fungi</taxon>
        <taxon>Dikarya</taxon>
        <taxon>Ascomycota</taxon>
        <taxon>Saccharomycotina</taxon>
        <taxon>Dipodascomycetes</taxon>
        <taxon>Dipodascales</taxon>
        <taxon>Trichomonascaceae</taxon>
        <taxon>Starmerella</taxon>
    </lineage>
</organism>
<gene>
    <name evidence="6" type="ORF">DASB73_022380</name>
</gene>
<keyword evidence="3" id="KW-0288">FMN</keyword>
<accession>A0AAV5RIC5</accession>
<dbReference type="Pfam" id="PF00724">
    <property type="entry name" value="Oxidored_FMN"/>
    <property type="match status" value="1"/>
</dbReference>
<evidence type="ECO:0000313" key="6">
    <source>
        <dbReference type="EMBL" id="GMM51280.1"/>
    </source>
</evidence>
<evidence type="ECO:0000256" key="2">
    <source>
        <dbReference type="ARBA" id="ARBA00005979"/>
    </source>
</evidence>
<evidence type="ECO:0000256" key="1">
    <source>
        <dbReference type="ARBA" id="ARBA00001917"/>
    </source>
</evidence>
<sequence>MPSLFDPVQVGSITAKNRIFLAPMTRARATKEGVPTSLMLKYYEQRSTAGVIVTEGVGISRVGLGWPYAPGIYTKEQIEGWKPITKGVHDKGGKIVLQLWHMGRAAHSAVTGSAPVSCSPTSYPTQIHTYEGKKDAEVAHELTKEEIKETVQDFATAAKNAIEAGFDGVQIHGANGYLIDQFLRDGSNLRTDEYGGSPDNRLRFMKEVVEAVIEAVGADKTSIRLSPNGESQGVIDSDPAKVFIPAAKWLGEKGIASLAIREGATTQGFTSPDAGQPRLNKEIREAFKGTLILNSAYDRERAISDVENGVCDAVSFGRYYIYHPDLPEMIKQNKPFETNIDLMKVFYSQGAEGYTDFPTST</sequence>
<dbReference type="FunFam" id="3.20.20.70:FF:000059">
    <property type="entry name" value="N-ethylmaleimide reductase, FMN-linked"/>
    <property type="match status" value="1"/>
</dbReference>
<dbReference type="Gene3D" id="3.20.20.70">
    <property type="entry name" value="Aldolase class I"/>
    <property type="match status" value="1"/>
</dbReference>
<comment type="cofactor">
    <cofactor evidence="1">
        <name>FMN</name>
        <dbReference type="ChEBI" id="CHEBI:58210"/>
    </cofactor>
</comment>
<dbReference type="CDD" id="cd02933">
    <property type="entry name" value="OYE_like_FMN"/>
    <property type="match status" value="1"/>
</dbReference>
<dbReference type="AlphaFoldDB" id="A0AAV5RIC5"/>
<proteinExistence type="inferred from homology"/>
<dbReference type="GO" id="GO:0010181">
    <property type="term" value="F:FMN binding"/>
    <property type="evidence" value="ECO:0007669"/>
    <property type="project" value="InterPro"/>
</dbReference>
<keyword evidence="3" id="KW-0285">Flavoprotein</keyword>
<dbReference type="PANTHER" id="PTHR22893:SF91">
    <property type="entry name" value="NADPH DEHYDROGENASE 2-RELATED"/>
    <property type="match status" value="1"/>
</dbReference>
<evidence type="ECO:0000259" key="5">
    <source>
        <dbReference type="Pfam" id="PF00724"/>
    </source>
</evidence>
<comment type="similarity">
    <text evidence="2">Belongs to the NADH:flavin oxidoreductase/NADH oxidase family.</text>
</comment>
<dbReference type="GO" id="GO:0016628">
    <property type="term" value="F:oxidoreductase activity, acting on the CH-CH group of donors, NAD or NADP as acceptor"/>
    <property type="evidence" value="ECO:0007669"/>
    <property type="project" value="UniProtKB-ARBA"/>
</dbReference>
<evidence type="ECO:0000256" key="4">
    <source>
        <dbReference type="ARBA" id="ARBA00023002"/>
    </source>
</evidence>
<comment type="caution">
    <text evidence="6">The sequence shown here is derived from an EMBL/GenBank/DDBJ whole genome shotgun (WGS) entry which is preliminary data.</text>
</comment>
<dbReference type="Proteomes" id="UP001362899">
    <property type="component" value="Unassembled WGS sequence"/>
</dbReference>
<dbReference type="InterPro" id="IPR045247">
    <property type="entry name" value="Oye-like"/>
</dbReference>
<keyword evidence="4" id="KW-0560">Oxidoreductase</keyword>
<name>A0AAV5RIC5_STABA</name>
<protein>
    <recommendedName>
        <fullName evidence="5">NADH:flavin oxidoreductase/NADH oxidase N-terminal domain-containing protein</fullName>
    </recommendedName>
</protein>
<evidence type="ECO:0000256" key="3">
    <source>
        <dbReference type="ARBA" id="ARBA00022643"/>
    </source>
</evidence>
<feature type="domain" description="NADH:flavin oxidoreductase/NADH oxidase N-terminal" evidence="5">
    <location>
        <begin position="3"/>
        <end position="335"/>
    </location>
</feature>
<dbReference type="EMBL" id="BTGC01000003">
    <property type="protein sequence ID" value="GMM51280.1"/>
    <property type="molecule type" value="Genomic_DNA"/>
</dbReference>
<dbReference type="GO" id="GO:0005829">
    <property type="term" value="C:cytosol"/>
    <property type="evidence" value="ECO:0007669"/>
    <property type="project" value="UniProtKB-ARBA"/>
</dbReference>
<dbReference type="PANTHER" id="PTHR22893">
    <property type="entry name" value="NADH OXIDOREDUCTASE-RELATED"/>
    <property type="match status" value="1"/>
</dbReference>
<reference evidence="6 7" key="1">
    <citation type="journal article" date="2023" name="Elife">
        <title>Identification of key yeast species and microbe-microbe interactions impacting larval growth of Drosophila in the wild.</title>
        <authorList>
            <person name="Mure A."/>
            <person name="Sugiura Y."/>
            <person name="Maeda R."/>
            <person name="Honda K."/>
            <person name="Sakurai N."/>
            <person name="Takahashi Y."/>
            <person name="Watada M."/>
            <person name="Katoh T."/>
            <person name="Gotoh A."/>
            <person name="Gotoh Y."/>
            <person name="Taniguchi I."/>
            <person name="Nakamura K."/>
            <person name="Hayashi T."/>
            <person name="Katayama T."/>
            <person name="Uemura T."/>
            <person name="Hattori Y."/>
        </authorList>
    </citation>
    <scope>NUCLEOTIDE SEQUENCE [LARGE SCALE GENOMIC DNA]</scope>
    <source>
        <strain evidence="6 7">SB-73</strain>
    </source>
</reference>
<evidence type="ECO:0000313" key="7">
    <source>
        <dbReference type="Proteomes" id="UP001362899"/>
    </source>
</evidence>
<dbReference type="SUPFAM" id="SSF51395">
    <property type="entry name" value="FMN-linked oxidoreductases"/>
    <property type="match status" value="1"/>
</dbReference>
<keyword evidence="7" id="KW-1185">Reference proteome</keyword>
<dbReference type="InterPro" id="IPR001155">
    <property type="entry name" value="OxRdtase_FMN_N"/>
</dbReference>
<dbReference type="InterPro" id="IPR013785">
    <property type="entry name" value="Aldolase_TIM"/>
</dbReference>